<dbReference type="InterPro" id="IPR000380">
    <property type="entry name" value="Topo_IA"/>
</dbReference>
<evidence type="ECO:0000313" key="4">
    <source>
        <dbReference type="Proteomes" id="UP000249769"/>
    </source>
</evidence>
<feature type="compositionally biased region" description="Basic residues" evidence="1">
    <location>
        <begin position="318"/>
        <end position="345"/>
    </location>
</feature>
<dbReference type="Pfam" id="PF13368">
    <property type="entry name" value="Toprim_C_rpt"/>
    <property type="match status" value="3"/>
</dbReference>
<dbReference type="InterPro" id="IPR025589">
    <property type="entry name" value="Toprim_C_rpt"/>
</dbReference>
<comment type="caution">
    <text evidence="3">The sequence shown here is derived from an EMBL/GenBank/DDBJ whole genome shotgun (WGS) entry which is preliminary data.</text>
</comment>
<dbReference type="Pfam" id="PF01396">
    <property type="entry name" value="Zn_ribbon_Top1"/>
    <property type="match status" value="1"/>
</dbReference>
<dbReference type="EMBL" id="QFOL01000622">
    <property type="protein sequence ID" value="PZP40958.1"/>
    <property type="molecule type" value="Genomic_DNA"/>
</dbReference>
<proteinExistence type="predicted"/>
<protein>
    <submittedName>
        <fullName evidence="3">DNA topoisomerase I</fullName>
    </submittedName>
</protein>
<dbReference type="PANTHER" id="PTHR42785">
    <property type="entry name" value="DNA TOPOISOMERASE, TYPE IA, CORE"/>
    <property type="match status" value="1"/>
</dbReference>
<dbReference type="Proteomes" id="UP000249769">
    <property type="component" value="Unassembled WGS sequence"/>
</dbReference>
<evidence type="ECO:0000259" key="2">
    <source>
        <dbReference type="Pfam" id="PF01396"/>
    </source>
</evidence>
<sequence>ISAGELDWKQVLRDFWKDFYAQIEDTKELRVTNVLDALNEVLAPLVFPKREDGSDPRICQVCGTGNLSLKLGKYGAFVGCSNYPECNYTRQLTSDGSEAEAAASNEPKALGADPMTGEELTLRSGRFGPYIQRGDGKDAKRSSLPKGWKPEDIDHEKALALINLPRDIGKHPETGKMISAGLGRYGPFLLHDGSYANLESIEDVFSIGLNRAVTVIAEKQSKGPGRGRSGTPAALKELGDHPDGGAITVRDGRYGAYVNWGKVNATIPKGQDPASVTLDEALVLIAERIAKTGTGGKPAKAKKTTAKKADGDAAAKPKATKAKAATKSKTAAKPKAAAKPKKAAE</sequence>
<reference evidence="3 4" key="1">
    <citation type="submission" date="2017-08" db="EMBL/GenBank/DDBJ databases">
        <title>Infants hospitalized years apart are colonized by the same room-sourced microbial strains.</title>
        <authorList>
            <person name="Brooks B."/>
            <person name="Olm M.R."/>
            <person name="Firek B.A."/>
            <person name="Baker R."/>
            <person name="Thomas B.C."/>
            <person name="Morowitz M.J."/>
            <person name="Banfield J.F."/>
        </authorList>
    </citation>
    <scope>NUCLEOTIDE SEQUENCE [LARGE SCALE GENOMIC DNA]</scope>
    <source>
        <strain evidence="3">S2_009_000_R2_73</strain>
    </source>
</reference>
<dbReference type="GO" id="GO:0005694">
    <property type="term" value="C:chromosome"/>
    <property type="evidence" value="ECO:0007669"/>
    <property type="project" value="InterPro"/>
</dbReference>
<dbReference type="InterPro" id="IPR013498">
    <property type="entry name" value="Topo_IA_Znf"/>
</dbReference>
<dbReference type="Gene3D" id="3.30.65.10">
    <property type="entry name" value="Bacterial Topoisomerase I, domain 1"/>
    <property type="match status" value="1"/>
</dbReference>
<name>A0A2W5ED88_9HYPH</name>
<dbReference type="GO" id="GO:0003677">
    <property type="term" value="F:DNA binding"/>
    <property type="evidence" value="ECO:0007669"/>
    <property type="project" value="InterPro"/>
</dbReference>
<organism evidence="3 4">
    <name type="scientific">Agrobacterium fabrum</name>
    <dbReference type="NCBI Taxonomy" id="1176649"/>
    <lineage>
        <taxon>Bacteria</taxon>
        <taxon>Pseudomonadati</taxon>
        <taxon>Pseudomonadota</taxon>
        <taxon>Alphaproteobacteria</taxon>
        <taxon>Hyphomicrobiales</taxon>
        <taxon>Rhizobiaceae</taxon>
        <taxon>Rhizobium/Agrobacterium group</taxon>
        <taxon>Agrobacterium</taxon>
        <taxon>Agrobacterium tumefaciens complex</taxon>
    </lineage>
</organism>
<feature type="region of interest" description="Disordered" evidence="1">
    <location>
        <begin position="293"/>
        <end position="345"/>
    </location>
</feature>
<evidence type="ECO:0000256" key="1">
    <source>
        <dbReference type="SAM" id="MobiDB-lite"/>
    </source>
</evidence>
<evidence type="ECO:0000313" key="3">
    <source>
        <dbReference type="EMBL" id="PZP40958.1"/>
    </source>
</evidence>
<dbReference type="PANTHER" id="PTHR42785:SF1">
    <property type="entry name" value="DNA TOPOISOMERASE"/>
    <property type="match status" value="1"/>
</dbReference>
<accession>A0A2W5ED88</accession>
<gene>
    <name evidence="3" type="ORF">DI595_23615</name>
</gene>
<dbReference type="GO" id="GO:0006265">
    <property type="term" value="P:DNA topological change"/>
    <property type="evidence" value="ECO:0007669"/>
    <property type="project" value="InterPro"/>
</dbReference>
<feature type="domain" description="DNA topoisomerase type IA zn finger" evidence="2">
    <location>
        <begin position="57"/>
        <end position="93"/>
    </location>
</feature>
<dbReference type="AlphaFoldDB" id="A0A2W5ED88"/>
<feature type="region of interest" description="Disordered" evidence="1">
    <location>
        <begin position="221"/>
        <end position="245"/>
    </location>
</feature>
<feature type="non-terminal residue" evidence="3">
    <location>
        <position position="1"/>
    </location>
</feature>
<keyword evidence="3" id="KW-0413">Isomerase</keyword>
<dbReference type="GO" id="GO:0003917">
    <property type="term" value="F:DNA topoisomerase type I (single strand cut, ATP-independent) activity"/>
    <property type="evidence" value="ECO:0007669"/>
    <property type="project" value="InterPro"/>
</dbReference>
<feature type="region of interest" description="Disordered" evidence="1">
    <location>
        <begin position="97"/>
        <end position="116"/>
    </location>
</feature>
<dbReference type="SUPFAM" id="SSF57783">
    <property type="entry name" value="Zinc beta-ribbon"/>
    <property type="match status" value="1"/>
</dbReference>